<name>A0ABU1AXE8_9BACT</name>
<sequence>MKSTLITLLAICAMIVTGCTTPVAIDPQTGQEQLAEYRAGYLYAPLDAPIRTIFKTAIREIDSMGYFRTGELHKETAISIYARKVGDEKITIRIRQTAEGQAEIRIRVGKLGDLAESQSIYARIRDAL</sequence>
<evidence type="ECO:0000313" key="3">
    <source>
        <dbReference type="Proteomes" id="UP001225316"/>
    </source>
</evidence>
<dbReference type="Pfam" id="PF12092">
    <property type="entry name" value="DUF3568"/>
    <property type="match status" value="1"/>
</dbReference>
<keyword evidence="3" id="KW-1185">Reference proteome</keyword>
<gene>
    <name evidence="2" type="ORF">QEH52_15005</name>
</gene>
<evidence type="ECO:0000313" key="2">
    <source>
        <dbReference type="EMBL" id="MDQ8208834.1"/>
    </source>
</evidence>
<protein>
    <submittedName>
        <fullName evidence="2">DUF3568 family protein</fullName>
    </submittedName>
</protein>
<evidence type="ECO:0000256" key="1">
    <source>
        <dbReference type="SAM" id="SignalP"/>
    </source>
</evidence>
<dbReference type="EMBL" id="JARXHW010000042">
    <property type="protein sequence ID" value="MDQ8208834.1"/>
    <property type="molecule type" value="Genomic_DNA"/>
</dbReference>
<feature type="chain" id="PRO_5046785059" evidence="1">
    <location>
        <begin position="25"/>
        <end position="128"/>
    </location>
</feature>
<organism evidence="2 3">
    <name type="scientific">Thalassobacterium maritimum</name>
    <dbReference type="NCBI Taxonomy" id="3041265"/>
    <lineage>
        <taxon>Bacteria</taxon>
        <taxon>Pseudomonadati</taxon>
        <taxon>Verrucomicrobiota</taxon>
        <taxon>Opitutia</taxon>
        <taxon>Puniceicoccales</taxon>
        <taxon>Coraliomargaritaceae</taxon>
        <taxon>Thalassobacterium</taxon>
    </lineage>
</organism>
<accession>A0ABU1AXE8</accession>
<dbReference type="InterPro" id="IPR021952">
    <property type="entry name" value="Flpp3-like"/>
</dbReference>
<proteinExistence type="predicted"/>
<keyword evidence="1" id="KW-0732">Signal</keyword>
<feature type="signal peptide" evidence="1">
    <location>
        <begin position="1"/>
        <end position="24"/>
    </location>
</feature>
<dbReference type="PROSITE" id="PS51257">
    <property type="entry name" value="PROKAR_LIPOPROTEIN"/>
    <property type="match status" value="1"/>
</dbReference>
<dbReference type="RefSeq" id="WP_308951536.1">
    <property type="nucleotide sequence ID" value="NZ_JARXHW010000042.1"/>
</dbReference>
<comment type="caution">
    <text evidence="2">The sequence shown here is derived from an EMBL/GenBank/DDBJ whole genome shotgun (WGS) entry which is preliminary data.</text>
</comment>
<dbReference type="Proteomes" id="UP001225316">
    <property type="component" value="Unassembled WGS sequence"/>
</dbReference>
<reference evidence="2 3" key="1">
    <citation type="submission" date="2023-04" db="EMBL/GenBank/DDBJ databases">
        <title>A novel bacteria isolated from coastal sediment.</title>
        <authorList>
            <person name="Liu X.-J."/>
            <person name="Du Z.-J."/>
        </authorList>
    </citation>
    <scope>NUCLEOTIDE SEQUENCE [LARGE SCALE GENOMIC DNA]</scope>
    <source>
        <strain evidence="2 3">SDUM461003</strain>
    </source>
</reference>